<protein>
    <submittedName>
        <fullName evidence="1">Uncharacterized protein</fullName>
    </submittedName>
</protein>
<dbReference type="AlphaFoldDB" id="A0ABD2AU06"/>
<proteinExistence type="predicted"/>
<evidence type="ECO:0000313" key="2">
    <source>
        <dbReference type="Proteomes" id="UP001607303"/>
    </source>
</evidence>
<dbReference type="EMBL" id="JAYRBN010000113">
    <property type="protein sequence ID" value="KAL2723832.1"/>
    <property type="molecule type" value="Genomic_DNA"/>
</dbReference>
<dbReference type="Proteomes" id="UP001607303">
    <property type="component" value="Unassembled WGS sequence"/>
</dbReference>
<name>A0ABD2AU06_VESMC</name>
<organism evidence="1 2">
    <name type="scientific">Vespula maculifrons</name>
    <name type="common">Eastern yellow jacket</name>
    <name type="synonym">Wasp</name>
    <dbReference type="NCBI Taxonomy" id="7453"/>
    <lineage>
        <taxon>Eukaryota</taxon>
        <taxon>Metazoa</taxon>
        <taxon>Ecdysozoa</taxon>
        <taxon>Arthropoda</taxon>
        <taxon>Hexapoda</taxon>
        <taxon>Insecta</taxon>
        <taxon>Pterygota</taxon>
        <taxon>Neoptera</taxon>
        <taxon>Endopterygota</taxon>
        <taxon>Hymenoptera</taxon>
        <taxon>Apocrita</taxon>
        <taxon>Aculeata</taxon>
        <taxon>Vespoidea</taxon>
        <taxon>Vespidae</taxon>
        <taxon>Vespinae</taxon>
        <taxon>Vespula</taxon>
    </lineage>
</organism>
<comment type="caution">
    <text evidence="1">The sequence shown here is derived from an EMBL/GenBank/DDBJ whole genome shotgun (WGS) entry which is preliminary data.</text>
</comment>
<keyword evidence="2" id="KW-1185">Reference proteome</keyword>
<sequence length="69" mass="7803">MGKNRATKSLDRIAATSCEEILMRITRSRVPNSDRRPVTSYLLYVPIGCTEICARDYHTDCITTLLLAK</sequence>
<accession>A0ABD2AU06</accession>
<reference evidence="1 2" key="1">
    <citation type="journal article" date="2024" name="Ann. Entomol. Soc. Am.">
        <title>Genomic analyses of the southern and eastern yellowjacket wasps (Hymenoptera: Vespidae) reveal evolutionary signatures of social life.</title>
        <authorList>
            <person name="Catto M.A."/>
            <person name="Caine P.B."/>
            <person name="Orr S.E."/>
            <person name="Hunt B.G."/>
            <person name="Goodisman M.A.D."/>
        </authorList>
    </citation>
    <scope>NUCLEOTIDE SEQUENCE [LARGE SCALE GENOMIC DNA]</scope>
    <source>
        <strain evidence="1">232</strain>
        <tissue evidence="1">Head and thorax</tissue>
    </source>
</reference>
<evidence type="ECO:0000313" key="1">
    <source>
        <dbReference type="EMBL" id="KAL2723832.1"/>
    </source>
</evidence>
<gene>
    <name evidence="1" type="ORF">V1477_019064</name>
</gene>